<dbReference type="InterPro" id="IPR001853">
    <property type="entry name" value="DSBA-like_thioredoxin_dom"/>
</dbReference>
<evidence type="ECO:0000256" key="2">
    <source>
        <dbReference type="ARBA" id="ARBA00005791"/>
    </source>
</evidence>
<reference evidence="11 12" key="1">
    <citation type="submission" date="2020-07" db="EMBL/GenBank/DDBJ databases">
        <title>Genomic diversity of species in the Neisseriaceae family.</title>
        <authorList>
            <person name="Vincent A.T."/>
            <person name="Bernet E."/>
            <person name="Veyrier F.J."/>
        </authorList>
    </citation>
    <scope>NUCLEOTIDE SEQUENCE [LARGE SCALE GENOMIC DNA]</scope>
    <source>
        <strain evidence="11 12">DSM 22244</strain>
    </source>
</reference>
<dbReference type="PIRSF" id="PIRSF001488">
    <property type="entry name" value="Tdi_protein"/>
    <property type="match status" value="1"/>
</dbReference>
<dbReference type="RefSeq" id="WP_009117980.1">
    <property type="nucleotide sequence ID" value="NZ_CP059567.1"/>
</dbReference>
<dbReference type="AlphaFoldDB" id="A0A7D7SFN2"/>
<dbReference type="InterPro" id="IPR050824">
    <property type="entry name" value="Thiol_disulfide_DsbA"/>
</dbReference>
<feature type="signal peptide" evidence="9">
    <location>
        <begin position="1"/>
        <end position="22"/>
    </location>
</feature>
<dbReference type="Gene3D" id="3.40.30.10">
    <property type="entry name" value="Glutaredoxin"/>
    <property type="match status" value="1"/>
</dbReference>
<keyword evidence="5 7" id="KW-1015">Disulfide bond</keyword>
<dbReference type="PANTHER" id="PTHR35891:SF3">
    <property type="entry name" value="THIOL:DISULFIDE INTERCHANGE PROTEIN DSBL"/>
    <property type="match status" value="1"/>
</dbReference>
<evidence type="ECO:0000256" key="8">
    <source>
        <dbReference type="PIRSR" id="PIRSR001488-1"/>
    </source>
</evidence>
<dbReference type="InterPro" id="IPR013766">
    <property type="entry name" value="Thioredoxin_domain"/>
</dbReference>
<dbReference type="PANTHER" id="PTHR35891">
    <property type="entry name" value="THIOL:DISULFIDE INTERCHANGE PROTEIN DSBA"/>
    <property type="match status" value="1"/>
</dbReference>
<feature type="chain" id="PRO_5027738682" description="Thiol:disulfide interchange protein" evidence="9">
    <location>
        <begin position="23"/>
        <end position="229"/>
    </location>
</feature>
<comment type="similarity">
    <text evidence="2">Belongs to the thioredoxin family. DsbA subfamily.</text>
</comment>
<gene>
    <name evidence="11" type="ORF">H3L94_05970</name>
</gene>
<name>A0A7D7SFN2_9NEIS</name>
<evidence type="ECO:0000256" key="6">
    <source>
        <dbReference type="ARBA" id="ARBA00023284"/>
    </source>
</evidence>
<proteinExistence type="inferred from homology"/>
<dbReference type="EMBL" id="CP059567">
    <property type="protein sequence ID" value="QMT39432.1"/>
    <property type="molecule type" value="Genomic_DNA"/>
</dbReference>
<protein>
    <recommendedName>
        <fullName evidence="7">Thiol:disulfide interchange protein</fullName>
    </recommendedName>
</protein>
<dbReference type="KEGG" id="nsg:H3L94_05970"/>
<dbReference type="Pfam" id="PF01323">
    <property type="entry name" value="DSBA"/>
    <property type="match status" value="1"/>
</dbReference>
<dbReference type="GO" id="GO:0042597">
    <property type="term" value="C:periplasmic space"/>
    <property type="evidence" value="ECO:0007669"/>
    <property type="project" value="UniProtKB-SubCell"/>
</dbReference>
<dbReference type="InterPro" id="IPR017937">
    <property type="entry name" value="Thioredoxin_CS"/>
</dbReference>
<feature type="domain" description="Thioredoxin" evidence="10">
    <location>
        <begin position="11"/>
        <end position="206"/>
    </location>
</feature>
<organism evidence="11 12">
    <name type="scientific">Neisseria shayeganii</name>
    <dbReference type="NCBI Taxonomy" id="607712"/>
    <lineage>
        <taxon>Bacteria</taxon>
        <taxon>Pseudomonadati</taxon>
        <taxon>Pseudomonadota</taxon>
        <taxon>Betaproteobacteria</taxon>
        <taxon>Neisseriales</taxon>
        <taxon>Neisseriaceae</taxon>
        <taxon>Neisseria</taxon>
    </lineage>
</organism>
<evidence type="ECO:0000256" key="7">
    <source>
        <dbReference type="PIRNR" id="PIRNR001488"/>
    </source>
</evidence>
<dbReference type="CDD" id="cd03019">
    <property type="entry name" value="DsbA_DsbA"/>
    <property type="match status" value="1"/>
</dbReference>
<evidence type="ECO:0000256" key="4">
    <source>
        <dbReference type="ARBA" id="ARBA00022764"/>
    </source>
</evidence>
<keyword evidence="6" id="KW-0676">Redox-active center</keyword>
<evidence type="ECO:0000259" key="10">
    <source>
        <dbReference type="PROSITE" id="PS51352"/>
    </source>
</evidence>
<keyword evidence="4 7" id="KW-0574">Periplasm</keyword>
<keyword evidence="3 9" id="KW-0732">Signal</keyword>
<dbReference type="Proteomes" id="UP000514752">
    <property type="component" value="Chromosome"/>
</dbReference>
<dbReference type="SUPFAM" id="SSF52833">
    <property type="entry name" value="Thioredoxin-like"/>
    <property type="match status" value="1"/>
</dbReference>
<evidence type="ECO:0000256" key="9">
    <source>
        <dbReference type="SAM" id="SignalP"/>
    </source>
</evidence>
<accession>A0A7D7SFN2</accession>
<sequence length="229" mass="25208">MKKLKTVLFAVCTALSAAVVQAEAVEGKDYIVRSNVIEAVQPDKIEVVEFFGYFCPHCQRLDPIILRHVRTLPADTVYRTEHVVWQPQHLPFARLLAAVNQAGVKRQANPAIFQAVINEGKNLGDEATFRAWAQQQAFGSKLLAAYDDPKSSAAAHNMQQLTERYQIQSTPQVIVGGKYELTFANGFEAGMKTLDELVAKVRTERGMPAAAPKAVLPSRGGSFARQANQ</sequence>
<evidence type="ECO:0000256" key="5">
    <source>
        <dbReference type="ARBA" id="ARBA00023157"/>
    </source>
</evidence>
<dbReference type="InterPro" id="IPR023205">
    <property type="entry name" value="DsbA/DsbL"/>
</dbReference>
<dbReference type="GO" id="GO:0015036">
    <property type="term" value="F:disulfide oxidoreductase activity"/>
    <property type="evidence" value="ECO:0007669"/>
    <property type="project" value="UniProtKB-ARBA"/>
</dbReference>
<dbReference type="InterPro" id="IPR036249">
    <property type="entry name" value="Thioredoxin-like_sf"/>
</dbReference>
<comment type="subcellular location">
    <subcellularLocation>
        <location evidence="1 7">Periplasm</location>
    </subcellularLocation>
</comment>
<evidence type="ECO:0000313" key="11">
    <source>
        <dbReference type="EMBL" id="QMT39432.1"/>
    </source>
</evidence>
<dbReference type="PROSITE" id="PS51352">
    <property type="entry name" value="THIOREDOXIN_2"/>
    <property type="match status" value="1"/>
</dbReference>
<evidence type="ECO:0000256" key="1">
    <source>
        <dbReference type="ARBA" id="ARBA00004418"/>
    </source>
</evidence>
<feature type="disulfide bond" description="Redox-active" evidence="8">
    <location>
        <begin position="55"/>
        <end position="58"/>
    </location>
</feature>
<evidence type="ECO:0000313" key="12">
    <source>
        <dbReference type="Proteomes" id="UP000514752"/>
    </source>
</evidence>
<dbReference type="PROSITE" id="PS00194">
    <property type="entry name" value="THIOREDOXIN_1"/>
    <property type="match status" value="1"/>
</dbReference>
<evidence type="ECO:0000256" key="3">
    <source>
        <dbReference type="ARBA" id="ARBA00022729"/>
    </source>
</evidence>